<evidence type="ECO:0000313" key="15">
    <source>
        <dbReference type="EMBL" id="XCG62984.1"/>
    </source>
</evidence>
<comment type="pathway">
    <text evidence="12">Glycan biosynthesis.</text>
</comment>
<dbReference type="AlphaFoldDB" id="A0AAU8DLW9"/>
<evidence type="ECO:0000256" key="6">
    <source>
        <dbReference type="ARBA" id="ARBA00022984"/>
    </source>
</evidence>
<proteinExistence type="predicted"/>
<keyword evidence="2" id="KW-1003">Cell membrane</keyword>
<dbReference type="Gene3D" id="2.40.440.10">
    <property type="entry name" value="L,D-transpeptidase catalytic domain-like"/>
    <property type="match status" value="1"/>
</dbReference>
<keyword evidence="4" id="KW-0732">Signal</keyword>
<dbReference type="Gene3D" id="2.60.40.3710">
    <property type="match status" value="1"/>
</dbReference>
<keyword evidence="9" id="KW-0449">Lipoprotein</keyword>
<dbReference type="EMBL" id="CP159218">
    <property type="protein sequence ID" value="XCG62984.1"/>
    <property type="molecule type" value="Genomic_DNA"/>
</dbReference>
<dbReference type="PANTHER" id="PTHR30582">
    <property type="entry name" value="L,D-TRANSPEPTIDASE"/>
    <property type="match status" value="1"/>
</dbReference>
<protein>
    <submittedName>
        <fullName evidence="15">Ig-like domain-containing protein</fullName>
    </submittedName>
</protein>
<evidence type="ECO:0000256" key="13">
    <source>
        <dbReference type="PROSITE-ProRule" id="PRU01373"/>
    </source>
</evidence>
<evidence type="ECO:0000259" key="14">
    <source>
        <dbReference type="PROSITE" id="PS52029"/>
    </source>
</evidence>
<sequence>MTPGNGATKVDPLARITARATGGVITHLKIINPDGKVVFHQFKINKSSYALIPELGFERRYTVQIGTKSAGGRAAVTTSTFVTVRPKAKITTSITPNQGALVGTGQPIEITFSRPIADSARRSVESQISVTSTSKQGGAFRWYSSTVVRWRPATMWKANTRVTVAAEIYGKQLTPGGYGAEDRLLTFNVIRDVRSVVNARTHLMSVYSGGRLVREMKVSLGNDKYPTPNGIYVVTQKLPTHVMDSSTWGLRGAGAYRTKVKWATRVSSGGIFVHGAPWSEYAQGKDNVSHGCINVTDALAEWYQKYSYPGDTVKVINSNGPALQPWDGFGDWNIPFAKY</sequence>
<dbReference type="InterPro" id="IPR005490">
    <property type="entry name" value="LD_TPept_cat_dom"/>
</dbReference>
<dbReference type="GO" id="GO:0071555">
    <property type="term" value="P:cell wall organization"/>
    <property type="evidence" value="ECO:0007669"/>
    <property type="project" value="UniProtKB-UniRule"/>
</dbReference>
<dbReference type="InterPro" id="IPR050979">
    <property type="entry name" value="LD-transpeptidase"/>
</dbReference>
<dbReference type="GO" id="GO:0008360">
    <property type="term" value="P:regulation of cell shape"/>
    <property type="evidence" value="ECO:0007669"/>
    <property type="project" value="UniProtKB-UniRule"/>
</dbReference>
<keyword evidence="6 13" id="KW-0573">Peptidoglycan synthesis</keyword>
<organism evidence="15">
    <name type="scientific">Nakamurella sp. A5-74</name>
    <dbReference type="NCBI Taxonomy" id="3158264"/>
    <lineage>
        <taxon>Bacteria</taxon>
        <taxon>Bacillati</taxon>
        <taxon>Actinomycetota</taxon>
        <taxon>Actinomycetes</taxon>
        <taxon>Nakamurellales</taxon>
        <taxon>Nakamurellaceae</taxon>
        <taxon>Nakamurella</taxon>
    </lineage>
</organism>
<dbReference type="PROSITE" id="PS52029">
    <property type="entry name" value="LD_TPASE"/>
    <property type="match status" value="1"/>
</dbReference>
<dbReference type="GO" id="GO:0016746">
    <property type="term" value="F:acyltransferase activity"/>
    <property type="evidence" value="ECO:0007669"/>
    <property type="project" value="UniProtKB-KW"/>
</dbReference>
<accession>A0AAU8DLW9</accession>
<dbReference type="GO" id="GO:0005576">
    <property type="term" value="C:extracellular region"/>
    <property type="evidence" value="ECO:0007669"/>
    <property type="project" value="TreeGrafter"/>
</dbReference>
<dbReference type="InterPro" id="IPR041280">
    <property type="entry name" value="Big_10"/>
</dbReference>
<dbReference type="CDD" id="cd16913">
    <property type="entry name" value="YkuD_like"/>
    <property type="match status" value="1"/>
</dbReference>
<evidence type="ECO:0000256" key="12">
    <source>
        <dbReference type="ARBA" id="ARBA00060592"/>
    </source>
</evidence>
<dbReference type="PANTHER" id="PTHR30582:SF2">
    <property type="entry name" value="L,D-TRANSPEPTIDASE YCIB-RELATED"/>
    <property type="match status" value="1"/>
</dbReference>
<name>A0AAU8DLW9_9ACTN</name>
<evidence type="ECO:0000256" key="3">
    <source>
        <dbReference type="ARBA" id="ARBA00022679"/>
    </source>
</evidence>
<evidence type="ECO:0000256" key="5">
    <source>
        <dbReference type="ARBA" id="ARBA00022960"/>
    </source>
</evidence>
<keyword evidence="5 13" id="KW-0133">Cell shape</keyword>
<evidence type="ECO:0000256" key="7">
    <source>
        <dbReference type="ARBA" id="ARBA00023136"/>
    </source>
</evidence>
<dbReference type="SUPFAM" id="SSF141523">
    <property type="entry name" value="L,D-transpeptidase catalytic domain-like"/>
    <property type="match status" value="1"/>
</dbReference>
<evidence type="ECO:0000256" key="11">
    <source>
        <dbReference type="ARBA" id="ARBA00023316"/>
    </source>
</evidence>
<dbReference type="GO" id="GO:0018104">
    <property type="term" value="P:peptidoglycan-protein cross-linking"/>
    <property type="evidence" value="ECO:0007669"/>
    <property type="project" value="TreeGrafter"/>
</dbReference>
<keyword evidence="3" id="KW-0808">Transferase</keyword>
<comment type="pathway">
    <text evidence="1 13">Cell wall biogenesis; peptidoglycan biosynthesis.</text>
</comment>
<dbReference type="Gene3D" id="2.60.40.3780">
    <property type="match status" value="1"/>
</dbReference>
<evidence type="ECO:0000256" key="4">
    <source>
        <dbReference type="ARBA" id="ARBA00022729"/>
    </source>
</evidence>
<dbReference type="Pfam" id="PF17964">
    <property type="entry name" value="Big_10"/>
    <property type="match status" value="1"/>
</dbReference>
<keyword evidence="11 13" id="KW-0961">Cell wall biogenesis/degradation</keyword>
<evidence type="ECO:0000256" key="9">
    <source>
        <dbReference type="ARBA" id="ARBA00023288"/>
    </source>
</evidence>
<evidence type="ECO:0000256" key="10">
    <source>
        <dbReference type="ARBA" id="ARBA00023315"/>
    </source>
</evidence>
<reference evidence="15" key="1">
    <citation type="submission" date="2024-05" db="EMBL/GenBank/DDBJ databases">
        <authorList>
            <person name="Cai S.Y."/>
            <person name="Jin L.M."/>
            <person name="Li H.R."/>
        </authorList>
    </citation>
    <scope>NUCLEOTIDE SEQUENCE</scope>
    <source>
        <strain evidence="15">A5-74</strain>
    </source>
</reference>
<evidence type="ECO:0000256" key="1">
    <source>
        <dbReference type="ARBA" id="ARBA00004752"/>
    </source>
</evidence>
<dbReference type="FunFam" id="2.40.440.10:FF:000005">
    <property type="entry name" value="L,D-transpeptidase 2"/>
    <property type="match status" value="1"/>
</dbReference>
<dbReference type="RefSeq" id="WP_353648599.1">
    <property type="nucleotide sequence ID" value="NZ_CP159218.1"/>
</dbReference>
<evidence type="ECO:0000256" key="8">
    <source>
        <dbReference type="ARBA" id="ARBA00023139"/>
    </source>
</evidence>
<feature type="active site" description="Nucleophile" evidence="13">
    <location>
        <position position="292"/>
    </location>
</feature>
<gene>
    <name evidence="15" type="ORF">ABLG96_17480</name>
</gene>
<feature type="domain" description="L,D-TPase catalytic" evidence="14">
    <location>
        <begin position="193"/>
        <end position="316"/>
    </location>
</feature>
<dbReference type="GO" id="GO:0071972">
    <property type="term" value="F:peptidoglycan L,D-transpeptidase activity"/>
    <property type="evidence" value="ECO:0007669"/>
    <property type="project" value="TreeGrafter"/>
</dbReference>
<keyword evidence="8" id="KW-0564">Palmitate</keyword>
<keyword evidence="7" id="KW-0472">Membrane</keyword>
<evidence type="ECO:0000256" key="2">
    <source>
        <dbReference type="ARBA" id="ARBA00022475"/>
    </source>
</evidence>
<dbReference type="InterPro" id="IPR038063">
    <property type="entry name" value="Transpep_catalytic_dom"/>
</dbReference>
<dbReference type="Pfam" id="PF03734">
    <property type="entry name" value="YkuD"/>
    <property type="match status" value="1"/>
</dbReference>
<keyword evidence="10" id="KW-0012">Acyltransferase</keyword>
<feature type="active site" description="Proton donor/acceptor" evidence="13">
    <location>
        <position position="274"/>
    </location>
</feature>